<dbReference type="Proteomes" id="UP001418222">
    <property type="component" value="Unassembled WGS sequence"/>
</dbReference>
<dbReference type="AlphaFoldDB" id="A0AAP0AU35"/>
<feature type="domain" description="Reverse transcriptase Ty1/copia-type" evidence="2">
    <location>
        <begin position="161"/>
        <end position="405"/>
    </location>
</feature>
<dbReference type="EMBL" id="JBBWWQ010000021">
    <property type="protein sequence ID" value="KAK8914337.1"/>
    <property type="molecule type" value="Genomic_DNA"/>
</dbReference>
<organism evidence="3 4">
    <name type="scientific">Platanthera zijinensis</name>
    <dbReference type="NCBI Taxonomy" id="2320716"/>
    <lineage>
        <taxon>Eukaryota</taxon>
        <taxon>Viridiplantae</taxon>
        <taxon>Streptophyta</taxon>
        <taxon>Embryophyta</taxon>
        <taxon>Tracheophyta</taxon>
        <taxon>Spermatophyta</taxon>
        <taxon>Magnoliopsida</taxon>
        <taxon>Liliopsida</taxon>
        <taxon>Asparagales</taxon>
        <taxon>Orchidaceae</taxon>
        <taxon>Orchidoideae</taxon>
        <taxon>Orchideae</taxon>
        <taxon>Orchidinae</taxon>
        <taxon>Platanthera</taxon>
    </lineage>
</organism>
<feature type="compositionally biased region" description="Acidic residues" evidence="1">
    <location>
        <begin position="81"/>
        <end position="96"/>
    </location>
</feature>
<proteinExistence type="predicted"/>
<dbReference type="PANTHER" id="PTHR11439">
    <property type="entry name" value="GAG-POL-RELATED RETROTRANSPOSON"/>
    <property type="match status" value="1"/>
</dbReference>
<comment type="caution">
    <text evidence="3">The sequence shown here is derived from an EMBL/GenBank/DDBJ whole genome shotgun (WGS) entry which is preliminary data.</text>
</comment>
<dbReference type="InterPro" id="IPR043502">
    <property type="entry name" value="DNA/RNA_pol_sf"/>
</dbReference>
<dbReference type="PANTHER" id="PTHR11439:SF483">
    <property type="entry name" value="PEPTIDE SYNTHASE GLIP-LIKE, PUTATIVE (AFU_ORTHOLOGUE AFUA_3G12920)-RELATED"/>
    <property type="match status" value="1"/>
</dbReference>
<feature type="compositionally biased region" description="Low complexity" evidence="1">
    <location>
        <begin position="754"/>
        <end position="773"/>
    </location>
</feature>
<dbReference type="SUPFAM" id="SSF56672">
    <property type="entry name" value="DNA/RNA polymerases"/>
    <property type="match status" value="1"/>
</dbReference>
<evidence type="ECO:0000313" key="3">
    <source>
        <dbReference type="EMBL" id="KAK8914337.1"/>
    </source>
</evidence>
<dbReference type="Pfam" id="PF07727">
    <property type="entry name" value="RVT_2"/>
    <property type="match status" value="1"/>
</dbReference>
<keyword evidence="4" id="KW-1185">Reference proteome</keyword>
<evidence type="ECO:0000313" key="4">
    <source>
        <dbReference type="Proteomes" id="UP001418222"/>
    </source>
</evidence>
<dbReference type="CDD" id="cd09272">
    <property type="entry name" value="RNase_HI_RT_Ty1"/>
    <property type="match status" value="1"/>
</dbReference>
<evidence type="ECO:0000259" key="2">
    <source>
        <dbReference type="Pfam" id="PF07727"/>
    </source>
</evidence>
<feature type="region of interest" description="Disordered" evidence="1">
    <location>
        <begin position="57"/>
        <end position="97"/>
    </location>
</feature>
<accession>A0AAP0AU35</accession>
<reference evidence="3 4" key="1">
    <citation type="journal article" date="2022" name="Nat. Plants">
        <title>Genomes of leafy and leafless Platanthera orchids illuminate the evolution of mycoheterotrophy.</title>
        <authorList>
            <person name="Li M.H."/>
            <person name="Liu K.W."/>
            <person name="Li Z."/>
            <person name="Lu H.C."/>
            <person name="Ye Q.L."/>
            <person name="Zhang D."/>
            <person name="Wang J.Y."/>
            <person name="Li Y.F."/>
            <person name="Zhong Z.M."/>
            <person name="Liu X."/>
            <person name="Yu X."/>
            <person name="Liu D.K."/>
            <person name="Tu X.D."/>
            <person name="Liu B."/>
            <person name="Hao Y."/>
            <person name="Liao X.Y."/>
            <person name="Jiang Y.T."/>
            <person name="Sun W.H."/>
            <person name="Chen J."/>
            <person name="Chen Y.Q."/>
            <person name="Ai Y."/>
            <person name="Zhai J.W."/>
            <person name="Wu S.S."/>
            <person name="Zhou Z."/>
            <person name="Hsiao Y.Y."/>
            <person name="Wu W.L."/>
            <person name="Chen Y.Y."/>
            <person name="Lin Y.F."/>
            <person name="Hsu J.L."/>
            <person name="Li C.Y."/>
            <person name="Wang Z.W."/>
            <person name="Zhao X."/>
            <person name="Zhong W.Y."/>
            <person name="Ma X.K."/>
            <person name="Ma L."/>
            <person name="Huang J."/>
            <person name="Chen G.Z."/>
            <person name="Huang M.Z."/>
            <person name="Huang L."/>
            <person name="Peng D.H."/>
            <person name="Luo Y.B."/>
            <person name="Zou S.Q."/>
            <person name="Chen S.P."/>
            <person name="Lan S."/>
            <person name="Tsai W.C."/>
            <person name="Van de Peer Y."/>
            <person name="Liu Z.J."/>
        </authorList>
    </citation>
    <scope>NUCLEOTIDE SEQUENCE [LARGE SCALE GENOMIC DNA]</scope>
    <source>
        <strain evidence="3">Lor287</strain>
    </source>
</reference>
<dbReference type="InterPro" id="IPR013103">
    <property type="entry name" value="RVT_2"/>
</dbReference>
<gene>
    <name evidence="3" type="ORF">KSP39_PZI023872</name>
</gene>
<sequence>MKTWRKGSIAYQGSKLSARGTQIRARIGKGRSGLPAAGGGRGRLGRFPLGLGISHRRGEESCEDAQITTTEGSDSDSKSDDVEEVGFDDESEEEVADAPLLRRSTRERRAPLRFSLSAVGAQYCLNMLGEDPISARDARSRADANQWELAMEDEMVSLRKNQTWGLCKLPKGRKAIGSKWVFKQKVKADGTVEKYKARLVAKGFSQVEGVDYDEIFSPVAKLTSIRMVLSLAAVHDLEIEQMDVKTAFLHGDLEEEIYMRQPEGFEAKGKEDQVCRLKKSLYGLKQSPRMWYQKFDTYMLELGLERSNSDHCVYFQRKGEHFTFLTLYVDDMLLVGNSVKMIQQLKKLLSAKFEMKDLGPASVILGMQITRERSKKKLWLGQQRYVEEVLKKFNMADCKPVGAPMPVGEKLSAEMCPKTHEDIEDMAKVPYASAVGSLMYAMVCTRPDIAQAVGVLSRYMAKPGKEHWSAVKRVFRYLRGTSDYSICYEGAETGRVLDVVGHVDSDWGGDLDSRRSTSGYVFTLFGGAISWMSRRQGVVALSSTEAEYMALTHASKEAIWLRRLCWELGFEQGPVKIWCDSQGAIQLAKNPAFHARTKHIDIQYHFIREKVEKQVVQLEKVDTKVNSSDFLTKAVPVAKFQWCATAVGLKRKIGGAALICGSFPTSGRMLGLWNTSGPLVSHTGFAHVSLEESKCDPPSTYLAPTTAGVRGQPPPAEVPLTGQRAGVQGTASPVGVRGQRPRPKFLGGVFPQASNWVRRSSNSARRSSNGPSSTNVERSSTNVDRRSTICRTG</sequence>
<protein>
    <recommendedName>
        <fullName evidence="2">Reverse transcriptase Ty1/copia-type domain-containing protein</fullName>
    </recommendedName>
</protein>
<evidence type="ECO:0000256" key="1">
    <source>
        <dbReference type="SAM" id="MobiDB-lite"/>
    </source>
</evidence>
<name>A0AAP0AU35_9ASPA</name>
<feature type="region of interest" description="Disordered" evidence="1">
    <location>
        <begin position="701"/>
        <end position="793"/>
    </location>
</feature>